<feature type="transmembrane region" description="Helical" evidence="1">
    <location>
        <begin position="81"/>
        <end position="101"/>
    </location>
</feature>
<accession>A0A6I4VVG4</accession>
<proteinExistence type="predicted"/>
<keyword evidence="1" id="KW-0812">Transmembrane</keyword>
<reference evidence="2 3" key="1">
    <citation type="submission" date="2019-12" db="EMBL/GenBank/DDBJ databases">
        <title>Whole-genome analyses of novel actinobacteria.</title>
        <authorList>
            <person name="Sahin N."/>
            <person name="Saygin H."/>
        </authorList>
    </citation>
    <scope>NUCLEOTIDE SEQUENCE [LARGE SCALE GENOMIC DNA]</scope>
    <source>
        <strain evidence="2 3">KC615</strain>
    </source>
</reference>
<evidence type="ECO:0000313" key="2">
    <source>
        <dbReference type="EMBL" id="MXQ55889.1"/>
    </source>
</evidence>
<feature type="transmembrane region" description="Helical" evidence="1">
    <location>
        <begin position="39"/>
        <end position="60"/>
    </location>
</feature>
<keyword evidence="3" id="KW-1185">Reference proteome</keyword>
<dbReference type="EMBL" id="WUUL01000021">
    <property type="protein sequence ID" value="MXQ55889.1"/>
    <property type="molecule type" value="Genomic_DNA"/>
</dbReference>
<keyword evidence="1" id="KW-1133">Transmembrane helix</keyword>
<feature type="transmembrane region" description="Helical" evidence="1">
    <location>
        <begin position="15"/>
        <end position="33"/>
    </location>
</feature>
<evidence type="ECO:0000313" key="3">
    <source>
        <dbReference type="Proteomes" id="UP000430692"/>
    </source>
</evidence>
<dbReference type="Proteomes" id="UP000430692">
    <property type="component" value="Unassembled WGS sequence"/>
</dbReference>
<protein>
    <submittedName>
        <fullName evidence="2">Uncharacterized protein</fullName>
    </submittedName>
</protein>
<gene>
    <name evidence="2" type="ORF">GSM42_19600</name>
</gene>
<keyword evidence="1" id="KW-0472">Membrane</keyword>
<dbReference type="AlphaFoldDB" id="A0A6I4VVG4"/>
<dbReference type="RefSeq" id="WP_160803241.1">
    <property type="nucleotide sequence ID" value="NZ_WUUL01000021.1"/>
</dbReference>
<sequence length="111" mass="13069">MVQTAAAKKDDRNTFFCWGLTFLLTCLFWYLVLFTNLSAPILAIPGVLLLLLWVTEIRWICRVTVHFRYNLGHWWEYSGKVEFFIIGFLSSLVCSVLYGPIFMEWIFSMLD</sequence>
<comment type="caution">
    <text evidence="2">The sequence shown here is derived from an EMBL/GenBank/DDBJ whole genome shotgun (WGS) entry which is preliminary data.</text>
</comment>
<organism evidence="2 3">
    <name type="scientific">Shimazuella alba</name>
    <dbReference type="NCBI Taxonomy" id="2690964"/>
    <lineage>
        <taxon>Bacteria</taxon>
        <taxon>Bacillati</taxon>
        <taxon>Bacillota</taxon>
        <taxon>Bacilli</taxon>
        <taxon>Bacillales</taxon>
        <taxon>Thermoactinomycetaceae</taxon>
        <taxon>Shimazuella</taxon>
    </lineage>
</organism>
<evidence type="ECO:0000256" key="1">
    <source>
        <dbReference type="SAM" id="Phobius"/>
    </source>
</evidence>
<name>A0A6I4VVG4_9BACL</name>